<gene>
    <name evidence="2" type="ORF">LCGC14_2982630</name>
</gene>
<keyword evidence="1" id="KW-1133">Transmembrane helix</keyword>
<keyword evidence="1" id="KW-0812">Transmembrane</keyword>
<protein>
    <submittedName>
        <fullName evidence="2">Uncharacterized protein</fullName>
    </submittedName>
</protein>
<evidence type="ECO:0000256" key="1">
    <source>
        <dbReference type="SAM" id="Phobius"/>
    </source>
</evidence>
<dbReference type="SUPFAM" id="SSF55486">
    <property type="entry name" value="Metalloproteases ('zincins'), catalytic domain"/>
    <property type="match status" value="1"/>
</dbReference>
<organism evidence="2">
    <name type="scientific">marine sediment metagenome</name>
    <dbReference type="NCBI Taxonomy" id="412755"/>
    <lineage>
        <taxon>unclassified sequences</taxon>
        <taxon>metagenomes</taxon>
        <taxon>ecological metagenomes</taxon>
    </lineage>
</organism>
<feature type="non-terminal residue" evidence="2">
    <location>
        <position position="215"/>
    </location>
</feature>
<dbReference type="AlphaFoldDB" id="A0A0F8ZDL9"/>
<sequence length="215" mass="23393">MTKRERIKRTAFVAMIAAGLVLLFATTVGILSASHGELILSSQDLALAEASERAVEEWSIYGEHVIVDLSGDVQVQWNPDLNLDGTPIAAAVYESGEEIEVNSAIYEPGVDCLWCAVFHEVGHLLGYGHGSDHYGLEFPAPPPIASSWGPMLSLPTPTPTPTPTIVPEHCGMYDRLPDAPDCFTPTPPPCANDEERLPDGTCWRVYPPECIPWEI</sequence>
<dbReference type="EMBL" id="LAZR01060952">
    <property type="protein sequence ID" value="KKK64594.1"/>
    <property type="molecule type" value="Genomic_DNA"/>
</dbReference>
<name>A0A0F8ZDL9_9ZZZZ</name>
<accession>A0A0F8ZDL9</accession>
<evidence type="ECO:0000313" key="2">
    <source>
        <dbReference type="EMBL" id="KKK64594.1"/>
    </source>
</evidence>
<comment type="caution">
    <text evidence="2">The sequence shown here is derived from an EMBL/GenBank/DDBJ whole genome shotgun (WGS) entry which is preliminary data.</text>
</comment>
<feature type="transmembrane region" description="Helical" evidence="1">
    <location>
        <begin position="12"/>
        <end position="33"/>
    </location>
</feature>
<keyword evidence="1" id="KW-0472">Membrane</keyword>
<reference evidence="2" key="1">
    <citation type="journal article" date="2015" name="Nature">
        <title>Complex archaea that bridge the gap between prokaryotes and eukaryotes.</title>
        <authorList>
            <person name="Spang A."/>
            <person name="Saw J.H."/>
            <person name="Jorgensen S.L."/>
            <person name="Zaremba-Niedzwiedzka K."/>
            <person name="Martijn J."/>
            <person name="Lind A.E."/>
            <person name="van Eijk R."/>
            <person name="Schleper C."/>
            <person name="Guy L."/>
            <person name="Ettema T.J."/>
        </authorList>
    </citation>
    <scope>NUCLEOTIDE SEQUENCE</scope>
</reference>
<proteinExistence type="predicted"/>